<gene>
    <name evidence="1" type="ORF">LUZ62_045824</name>
</gene>
<dbReference type="SUPFAM" id="SSF53756">
    <property type="entry name" value="UDP-Glycosyltransferase/glycogen phosphorylase"/>
    <property type="match status" value="1"/>
</dbReference>
<organism evidence="1 2">
    <name type="scientific">Rhynchospora pubera</name>
    <dbReference type="NCBI Taxonomy" id="906938"/>
    <lineage>
        <taxon>Eukaryota</taxon>
        <taxon>Viridiplantae</taxon>
        <taxon>Streptophyta</taxon>
        <taxon>Embryophyta</taxon>
        <taxon>Tracheophyta</taxon>
        <taxon>Spermatophyta</taxon>
        <taxon>Magnoliopsida</taxon>
        <taxon>Liliopsida</taxon>
        <taxon>Poales</taxon>
        <taxon>Cyperaceae</taxon>
        <taxon>Cyperoideae</taxon>
        <taxon>Rhynchosporeae</taxon>
        <taxon>Rhynchospora</taxon>
    </lineage>
</organism>
<keyword evidence="2" id="KW-1185">Reference proteome</keyword>
<dbReference type="PANTHER" id="PTHR48045:SF11">
    <property type="entry name" value="UDP-GLYCOSYLTRANSFERASE 72B1"/>
    <property type="match status" value="1"/>
</dbReference>
<dbReference type="Gene3D" id="3.40.50.2000">
    <property type="entry name" value="Glycogen Phosphorylase B"/>
    <property type="match status" value="2"/>
</dbReference>
<protein>
    <submittedName>
        <fullName evidence="1">Glycosyltransferase</fullName>
    </submittedName>
</protein>
<name>A0AAV8FMW7_9POAL</name>
<proteinExistence type="predicted"/>
<evidence type="ECO:0000313" key="1">
    <source>
        <dbReference type="EMBL" id="KAJ4794578.1"/>
    </source>
</evidence>
<accession>A0AAV8FMW7</accession>
<sequence length="196" mass="21558">MENGTETTTPHIVMVPTPGMGHLIPLAELAKLPVSKHGFTIHSHAHDLCKQYCIQHPTAFLSSLPSSISTLSLPPVSLSDLPSSTAPEAPRDAGLRSYLFFPTNLLALSLVLHLPEIDANLTCEFKELTEPVQLPGCVPVPGTEIPSPLQDRSNECYKWMLYHGKKYGEADAILMRLNQMQPIFYVSQSRVGRQST</sequence>
<dbReference type="PANTHER" id="PTHR48045">
    <property type="entry name" value="UDP-GLYCOSYLTRANSFERASE 72B1"/>
    <property type="match status" value="1"/>
</dbReference>
<evidence type="ECO:0000313" key="2">
    <source>
        <dbReference type="Proteomes" id="UP001140206"/>
    </source>
</evidence>
<dbReference type="Proteomes" id="UP001140206">
    <property type="component" value="Chromosome 2"/>
</dbReference>
<dbReference type="AlphaFoldDB" id="A0AAV8FMW7"/>
<comment type="caution">
    <text evidence="1">The sequence shown here is derived from an EMBL/GenBank/DDBJ whole genome shotgun (WGS) entry which is preliminary data.</text>
</comment>
<reference evidence="1" key="1">
    <citation type="submission" date="2022-08" db="EMBL/GenBank/DDBJ databases">
        <authorList>
            <person name="Marques A."/>
        </authorList>
    </citation>
    <scope>NUCLEOTIDE SEQUENCE</scope>
    <source>
        <strain evidence="1">RhyPub2mFocal</strain>
        <tissue evidence="1">Leaves</tissue>
    </source>
</reference>
<dbReference type="EMBL" id="JAMFTS010000002">
    <property type="protein sequence ID" value="KAJ4794578.1"/>
    <property type="molecule type" value="Genomic_DNA"/>
</dbReference>